<comment type="caution">
    <text evidence="3">The sequence shown here is derived from an EMBL/GenBank/DDBJ whole genome shotgun (WGS) entry which is preliminary data.</text>
</comment>
<dbReference type="SUPFAM" id="SSF53850">
    <property type="entry name" value="Periplasmic binding protein-like II"/>
    <property type="match status" value="1"/>
</dbReference>
<dbReference type="InterPro" id="IPR001188">
    <property type="entry name" value="Sperm_putr-bd"/>
</dbReference>
<dbReference type="Gene3D" id="3.40.190.10">
    <property type="entry name" value="Periplasmic binding protein-like II"/>
    <property type="match status" value="2"/>
</dbReference>
<dbReference type="PANTHER" id="PTHR30006">
    <property type="entry name" value="THIAMINE-BINDING PERIPLASMIC PROTEIN-RELATED"/>
    <property type="match status" value="1"/>
</dbReference>
<dbReference type="EMBL" id="JBEAAL010000017">
    <property type="protein sequence ID" value="MEQ1407261.1"/>
    <property type="molecule type" value="Genomic_DNA"/>
</dbReference>
<dbReference type="CDD" id="cd13589">
    <property type="entry name" value="PBP2_polyamine_RpCGA009"/>
    <property type="match status" value="1"/>
</dbReference>
<dbReference type="Pfam" id="PF13416">
    <property type="entry name" value="SBP_bac_8"/>
    <property type="match status" value="1"/>
</dbReference>
<organism evidence="3 4">
    <name type="scientific">Neorhizobium phenanthreniclasticum</name>
    <dbReference type="NCBI Taxonomy" id="3157917"/>
    <lineage>
        <taxon>Bacteria</taxon>
        <taxon>Pseudomonadati</taxon>
        <taxon>Pseudomonadota</taxon>
        <taxon>Alphaproteobacteria</taxon>
        <taxon>Hyphomicrobiales</taxon>
        <taxon>Rhizobiaceae</taxon>
        <taxon>Rhizobium/Agrobacterium group</taxon>
        <taxon>Neorhizobium</taxon>
    </lineage>
</organism>
<dbReference type="PANTHER" id="PTHR30006:SF2">
    <property type="entry name" value="ABC TRANSPORTER SUBSTRATE-BINDING PROTEIN"/>
    <property type="match status" value="1"/>
</dbReference>
<name>A0ABV0M5Y1_9HYPH</name>
<dbReference type="RefSeq" id="WP_037146481.1">
    <property type="nucleotide sequence ID" value="NZ_JBEAAL010000017.1"/>
</dbReference>
<dbReference type="Proteomes" id="UP001496627">
    <property type="component" value="Unassembled WGS sequence"/>
</dbReference>
<evidence type="ECO:0000313" key="3">
    <source>
        <dbReference type="EMBL" id="MEQ1407261.1"/>
    </source>
</evidence>
<evidence type="ECO:0000256" key="1">
    <source>
        <dbReference type="ARBA" id="ARBA00022729"/>
    </source>
</evidence>
<proteinExistence type="predicted"/>
<accession>A0ABV0M5Y1</accession>
<sequence>MKTPTITAAALLTTVTVGHCEQLIVNSYGGPYEAIIMERIIKPFEDKTGISVVYDPVGSSSQDYAKIKATNGRPGFDVVVMTASQSLDGCKDGLLEKFTSATVPNLEKLSPAINKIAGECGAVHELQYMSLLWRTDKLKAAPSSWAALFDSELKGKVILPTFQNIMAANLMQVLSVKNGGDLLNNVDPGFKAMAQLAKQSVGFEQSSAVMETYVKDGQVWAMPFWNGRAQLLVDTGMPVDYIKPAEGTIPLIATLNVPVGTQNKEAAMKFVNFFLEKSSQEAWVTGYKVGSARSDIDVPDAVRAKQITTEEDLDKLLLPDLSIMAAKLPEWGDRWEREVVHAAN</sequence>
<protein>
    <submittedName>
        <fullName evidence="3">ABC transporter substrate-binding protein</fullName>
    </submittedName>
</protein>
<gene>
    <name evidence="3" type="ORF">ABK249_20210</name>
</gene>
<reference evidence="3 4" key="1">
    <citation type="submission" date="2024-05" db="EMBL/GenBank/DDBJ databases">
        <title>Neorhizobium sp. Rsf11, a plant growth promoting and heavy metal resistant PAH-degrader.</title>
        <authorList>
            <person name="Golubev S.N."/>
            <person name="Muratova A.Y."/>
            <person name="Markelova M.I."/>
        </authorList>
    </citation>
    <scope>NUCLEOTIDE SEQUENCE [LARGE SCALE GENOMIC DNA]</scope>
    <source>
        <strain evidence="3 4">Rsf11</strain>
    </source>
</reference>
<evidence type="ECO:0000256" key="2">
    <source>
        <dbReference type="ARBA" id="ARBA00022764"/>
    </source>
</evidence>
<evidence type="ECO:0000313" key="4">
    <source>
        <dbReference type="Proteomes" id="UP001496627"/>
    </source>
</evidence>
<keyword evidence="2" id="KW-0574">Periplasm</keyword>
<keyword evidence="1" id="KW-0732">Signal</keyword>
<keyword evidence="4" id="KW-1185">Reference proteome</keyword>
<dbReference type="PRINTS" id="PR00909">
    <property type="entry name" value="SPERMDNBNDNG"/>
</dbReference>
<dbReference type="InterPro" id="IPR006059">
    <property type="entry name" value="SBP"/>
</dbReference>